<evidence type="ECO:0000313" key="1">
    <source>
        <dbReference type="EMBL" id="KXS14668.1"/>
    </source>
</evidence>
<dbReference type="OrthoDB" id="2182730at2759"/>
<name>A0A139AD39_GONPJ</name>
<proteinExistence type="predicted"/>
<accession>A0A139AD39</accession>
<dbReference type="AlphaFoldDB" id="A0A139AD39"/>
<keyword evidence="2" id="KW-1185">Reference proteome</keyword>
<protein>
    <recommendedName>
        <fullName evidence="3">Transcription factor domain-containing protein</fullName>
    </recommendedName>
</protein>
<evidence type="ECO:0008006" key="3">
    <source>
        <dbReference type="Google" id="ProtNLM"/>
    </source>
</evidence>
<reference evidence="1 2" key="1">
    <citation type="journal article" date="2015" name="Genome Biol. Evol.">
        <title>Phylogenomic analyses indicate that early fungi evolved digesting cell walls of algal ancestors of land plants.</title>
        <authorList>
            <person name="Chang Y."/>
            <person name="Wang S."/>
            <person name="Sekimoto S."/>
            <person name="Aerts A.L."/>
            <person name="Choi C."/>
            <person name="Clum A."/>
            <person name="LaButti K.M."/>
            <person name="Lindquist E.A."/>
            <person name="Yee Ngan C."/>
            <person name="Ohm R.A."/>
            <person name="Salamov A.A."/>
            <person name="Grigoriev I.V."/>
            <person name="Spatafora J.W."/>
            <person name="Berbee M.L."/>
        </authorList>
    </citation>
    <scope>NUCLEOTIDE SEQUENCE [LARGE SCALE GENOMIC DNA]</scope>
    <source>
        <strain evidence="1 2">JEL478</strain>
    </source>
</reference>
<sequence>MARLLPIASSQLSSSIDHVQTLLHIAIFYSQGLHKDLFAAAIAECTASMQSLLQKDPAFRQRENGVQPQTLGHWISEEEVRRTAWYAAWVDRTTAERSRESRKVGAIEDIGIIPLPTDEQLWRLTQAGNVEVTLSLSTPYIPGRATIHSFFNPIAWQPEDALQAPLGYGSFSMGLYVYCYGKVNEYRRFCVANGIFTFPLAPRPSHLPFDSQMIRSTANPLTQARVLADQITLALTTWLARLHTAVGAKPPPVHYSLESALTTPPTAAAAVHPLIVLAPWAFALCLQYHLLWVFWMSPIPLDTSSHTAHEPNKGARPKIPSFVRALRDILLYESGPAGIAPPNIAAWICGPTFTMCIAHSELALDVFEVMVTVHLLEEVYDYVPGGWDLNPAMAILPFYITIKELLRGKTASSAVSGREGGSLTVDTTSNFEPVVYDSNLQALINRTGTYVNGILRVALKHDREWFIGAARVRLVQRFFTAMLNSSTVDELNQRWGLILNDAGARWRMLSSEAEEPTLDLPFAKGDEEADGLMHKCLW</sequence>
<organism evidence="1 2">
    <name type="scientific">Gonapodya prolifera (strain JEL478)</name>
    <name type="common">Monoblepharis prolifera</name>
    <dbReference type="NCBI Taxonomy" id="1344416"/>
    <lineage>
        <taxon>Eukaryota</taxon>
        <taxon>Fungi</taxon>
        <taxon>Fungi incertae sedis</taxon>
        <taxon>Chytridiomycota</taxon>
        <taxon>Chytridiomycota incertae sedis</taxon>
        <taxon>Monoblepharidomycetes</taxon>
        <taxon>Monoblepharidales</taxon>
        <taxon>Gonapodyaceae</taxon>
        <taxon>Gonapodya</taxon>
    </lineage>
</organism>
<dbReference type="EMBL" id="KQ965767">
    <property type="protein sequence ID" value="KXS14668.1"/>
    <property type="molecule type" value="Genomic_DNA"/>
</dbReference>
<evidence type="ECO:0000313" key="2">
    <source>
        <dbReference type="Proteomes" id="UP000070544"/>
    </source>
</evidence>
<gene>
    <name evidence="1" type="ORF">M427DRAFT_57335</name>
</gene>
<dbReference type="Proteomes" id="UP000070544">
    <property type="component" value="Unassembled WGS sequence"/>
</dbReference>